<dbReference type="RefSeq" id="WP_069965429.1">
    <property type="nucleotide sequence ID" value="NZ_CM124774.1"/>
</dbReference>
<reference evidence="3" key="1">
    <citation type="submission" date="2016-09" db="EMBL/GenBank/DDBJ databases">
        <title>Draft genome of thermotolerant cyanobacterium Desertifilum sp. strain IPPAS B-1220.</title>
        <authorList>
            <person name="Sinetova M.A."/>
            <person name="Bolakhan K."/>
            <person name="Zayadan B.K."/>
            <person name="Mironov K.S."/>
            <person name="Ustinova V."/>
            <person name="Kupriyanova E.V."/>
            <person name="Sidorov R.A."/>
            <person name="Skrypnik A.N."/>
            <person name="Gogoleva N.E."/>
            <person name="Gogolev Y.V."/>
            <person name="Los D.A."/>
        </authorList>
    </citation>
    <scope>NUCLEOTIDE SEQUENCE [LARGE SCALE GENOMIC DNA]</scope>
    <source>
        <strain evidence="3">IPPAS B-1220</strain>
    </source>
</reference>
<feature type="transmembrane region" description="Helical" evidence="2">
    <location>
        <begin position="80"/>
        <end position="105"/>
    </location>
</feature>
<accession>A0A1E5QQK5</accession>
<dbReference type="PANTHER" id="PTHR36109">
    <property type="entry name" value="MEMBRANE PROTEIN-RELATED"/>
    <property type="match status" value="1"/>
</dbReference>
<sequence>MVNTKTTQNRTYYKRAVGVFPNRKDLEAVLRALKDNGYDMNRVSLIARHIEDVKGAEEVTDRGDTEAQEGAGIGASTGTILGGLGGLLVGIGVLAIPGVGPILAAGVEINAFASTLAGAGIGAAAGGIIGALVGMGIPEEHAKVYNDRVKAGQYLLVVSGTDEDLRGVERILRDRHVEEFNIYDAPDLADSQPAPTATRATTVQTTEHRTPRSAVTDTRDIDNDGEAEVYIVDKRTTTR</sequence>
<keyword evidence="2" id="KW-0812">Transmembrane</keyword>
<keyword evidence="3" id="KW-0808">Transferase</keyword>
<protein>
    <submittedName>
        <fullName evidence="3">Histidine kinase</fullName>
    </submittedName>
</protein>
<comment type="caution">
    <text evidence="3">The sequence shown here is derived from an EMBL/GenBank/DDBJ whole genome shotgun (WGS) entry which is preliminary data.</text>
</comment>
<evidence type="ECO:0000256" key="2">
    <source>
        <dbReference type="SAM" id="Phobius"/>
    </source>
</evidence>
<dbReference type="OrthoDB" id="462701at2"/>
<dbReference type="EMBL" id="MJGC01000022">
    <property type="protein sequence ID" value="OEJ76942.1"/>
    <property type="molecule type" value="Genomic_DNA"/>
</dbReference>
<dbReference type="PANTHER" id="PTHR36109:SF2">
    <property type="entry name" value="MEMBRANE PROTEIN"/>
    <property type="match status" value="1"/>
</dbReference>
<feature type="transmembrane region" description="Helical" evidence="2">
    <location>
        <begin position="111"/>
        <end position="133"/>
    </location>
</feature>
<organism evidence="3">
    <name type="scientific">Desertifilum tharense IPPAS B-1220</name>
    <dbReference type="NCBI Taxonomy" id="1781255"/>
    <lineage>
        <taxon>Bacteria</taxon>
        <taxon>Bacillati</taxon>
        <taxon>Cyanobacteriota</taxon>
        <taxon>Cyanophyceae</taxon>
        <taxon>Desertifilales</taxon>
        <taxon>Desertifilaceae</taxon>
        <taxon>Desertifilum</taxon>
    </lineage>
</organism>
<feature type="region of interest" description="Disordered" evidence="1">
    <location>
        <begin position="187"/>
        <end position="208"/>
    </location>
</feature>
<keyword evidence="2" id="KW-1133">Transmembrane helix</keyword>
<gene>
    <name evidence="3" type="ORF">BH720_01755</name>
</gene>
<feature type="compositionally biased region" description="Low complexity" evidence="1">
    <location>
        <begin position="192"/>
        <end position="205"/>
    </location>
</feature>
<name>A0A1E5QQK5_9CYAN</name>
<evidence type="ECO:0000313" key="3">
    <source>
        <dbReference type="EMBL" id="OEJ76942.1"/>
    </source>
</evidence>
<proteinExistence type="predicted"/>
<evidence type="ECO:0000256" key="1">
    <source>
        <dbReference type="SAM" id="MobiDB-lite"/>
    </source>
</evidence>
<dbReference type="InterPro" id="IPR052948">
    <property type="entry name" value="Low_temp-induced_all0457"/>
</dbReference>
<dbReference type="STRING" id="1781255.BH720_01755"/>
<keyword evidence="2" id="KW-0472">Membrane</keyword>
<dbReference type="AlphaFoldDB" id="A0A1E5QQK5"/>
<dbReference type="GO" id="GO:0016301">
    <property type="term" value="F:kinase activity"/>
    <property type="evidence" value="ECO:0007669"/>
    <property type="project" value="UniProtKB-KW"/>
</dbReference>
<keyword evidence="3" id="KW-0418">Kinase</keyword>